<comment type="similarity">
    <text evidence="2">Belongs to the 'phage' integrase family.</text>
</comment>
<evidence type="ECO:0000256" key="3">
    <source>
        <dbReference type="ARBA" id="ARBA00022908"/>
    </source>
</evidence>
<evidence type="ECO:0000259" key="8">
    <source>
        <dbReference type="PROSITE" id="PS51900"/>
    </source>
</evidence>
<evidence type="ECO:0000256" key="1">
    <source>
        <dbReference type="ARBA" id="ARBA00003283"/>
    </source>
</evidence>
<feature type="domain" description="Tyr recombinase" evidence="7">
    <location>
        <begin position="169"/>
        <end position="351"/>
    </location>
</feature>
<dbReference type="AlphaFoldDB" id="A0A371AYY9"/>
<sequence>MPKAYFNKTRFQCDVRYSLREGEKKRKKSFYGKTEKEAEKKANVFLFELERGDYLEERKDSLINFLNEYWEICSNKWEDTTRSLYKMYIDTHFKPYFKDALLKDIKPITLDKFYNYKLNNEENKVKPMGINTVRKLNGFLKSAFKYAVKNDYIKKNPADNVILAKKEKYTPTVYNEEQFGKLLETVKKTDDEIPIALGAGCGLRRGEVFGLIWKNIDFKNKTISIETTAVRFDKNLEKKPKNVTSKRVLIAPDYVIDILQSYYNIHKPNINEKVITRWIPQSYSERFRNLLKNHNLEHIRFHDLRHFNAVAMLKYGVSDKVAAERLGHSQVGTLKNIYQHVLKEMDETAANQINSIFK</sequence>
<dbReference type="Pfam" id="PF14659">
    <property type="entry name" value="Phage_int_SAM_3"/>
    <property type="match status" value="1"/>
</dbReference>
<dbReference type="RefSeq" id="WP_115480640.1">
    <property type="nucleotide sequence ID" value="NZ_QRCT01000011.1"/>
</dbReference>
<dbReference type="GO" id="GO:0006310">
    <property type="term" value="P:DNA recombination"/>
    <property type="evidence" value="ECO:0007669"/>
    <property type="project" value="UniProtKB-KW"/>
</dbReference>
<evidence type="ECO:0000313" key="9">
    <source>
        <dbReference type="EMBL" id="RDU24766.1"/>
    </source>
</evidence>
<dbReference type="CDD" id="cd01189">
    <property type="entry name" value="INT_ICEBs1_C_like"/>
    <property type="match status" value="1"/>
</dbReference>
<protein>
    <submittedName>
        <fullName evidence="9">Site-specific integrase</fullName>
    </submittedName>
</protein>
<dbReference type="PANTHER" id="PTHR30349:SF64">
    <property type="entry name" value="PROPHAGE INTEGRASE INTD-RELATED"/>
    <property type="match status" value="1"/>
</dbReference>
<dbReference type="SUPFAM" id="SSF56349">
    <property type="entry name" value="DNA breaking-rejoining enzymes"/>
    <property type="match status" value="1"/>
</dbReference>
<name>A0A371AYY9_9FIRM</name>
<keyword evidence="3" id="KW-0229">DNA integration</keyword>
<organism evidence="9 10">
    <name type="scientific">Anaerosacchariphilus polymeriproducens</name>
    <dbReference type="NCBI Taxonomy" id="1812858"/>
    <lineage>
        <taxon>Bacteria</taxon>
        <taxon>Bacillati</taxon>
        <taxon>Bacillota</taxon>
        <taxon>Clostridia</taxon>
        <taxon>Lachnospirales</taxon>
        <taxon>Lachnospiraceae</taxon>
        <taxon>Anaerosacchariphilus</taxon>
    </lineage>
</organism>
<evidence type="ECO:0000256" key="2">
    <source>
        <dbReference type="ARBA" id="ARBA00008857"/>
    </source>
</evidence>
<dbReference type="EMBL" id="QRCT01000011">
    <property type="protein sequence ID" value="RDU24766.1"/>
    <property type="molecule type" value="Genomic_DNA"/>
</dbReference>
<evidence type="ECO:0000256" key="4">
    <source>
        <dbReference type="ARBA" id="ARBA00023125"/>
    </source>
</evidence>
<dbReference type="Pfam" id="PF00589">
    <property type="entry name" value="Phage_integrase"/>
    <property type="match status" value="1"/>
</dbReference>
<dbReference type="PROSITE" id="PS51900">
    <property type="entry name" value="CB"/>
    <property type="match status" value="1"/>
</dbReference>
<keyword evidence="4 6" id="KW-0238">DNA-binding</keyword>
<dbReference type="InterPro" id="IPR013762">
    <property type="entry name" value="Integrase-like_cat_sf"/>
</dbReference>
<dbReference type="InterPro" id="IPR010998">
    <property type="entry name" value="Integrase_recombinase_N"/>
</dbReference>
<comment type="caution">
    <text evidence="9">The sequence shown here is derived from an EMBL/GenBank/DDBJ whole genome shotgun (WGS) entry which is preliminary data.</text>
</comment>
<reference evidence="9 10" key="1">
    <citation type="submission" date="2018-07" db="EMBL/GenBank/DDBJ databases">
        <title>Anaerosacharophilus polymeroproducens gen. nov. sp. nov., an anaerobic bacterium isolated from salt field.</title>
        <authorList>
            <person name="Kim W."/>
            <person name="Yang S.-H."/>
            <person name="Oh J."/>
            <person name="Lee J.-H."/>
            <person name="Kwon K.K."/>
        </authorList>
    </citation>
    <scope>NUCLEOTIDE SEQUENCE [LARGE SCALE GENOMIC DNA]</scope>
    <source>
        <strain evidence="9 10">MCWD5</strain>
    </source>
</reference>
<feature type="domain" description="Core-binding (CB)" evidence="8">
    <location>
        <begin position="60"/>
        <end position="148"/>
    </location>
</feature>
<dbReference type="Proteomes" id="UP000255036">
    <property type="component" value="Unassembled WGS sequence"/>
</dbReference>
<dbReference type="InterPro" id="IPR044068">
    <property type="entry name" value="CB"/>
</dbReference>
<dbReference type="GO" id="GO:0003677">
    <property type="term" value="F:DNA binding"/>
    <property type="evidence" value="ECO:0007669"/>
    <property type="project" value="UniProtKB-UniRule"/>
</dbReference>
<accession>A0A371AYY9</accession>
<gene>
    <name evidence="9" type="ORF">DWV06_02625</name>
</gene>
<dbReference type="Gene3D" id="1.10.443.10">
    <property type="entry name" value="Intergrase catalytic core"/>
    <property type="match status" value="1"/>
</dbReference>
<keyword evidence="5" id="KW-0233">DNA recombination</keyword>
<dbReference type="GO" id="GO:0015074">
    <property type="term" value="P:DNA integration"/>
    <property type="evidence" value="ECO:0007669"/>
    <property type="project" value="UniProtKB-KW"/>
</dbReference>
<dbReference type="InterPro" id="IPR011010">
    <property type="entry name" value="DNA_brk_join_enz"/>
</dbReference>
<dbReference type="InterPro" id="IPR004107">
    <property type="entry name" value="Integrase_SAM-like_N"/>
</dbReference>
<keyword evidence="10" id="KW-1185">Reference proteome</keyword>
<dbReference type="InterPro" id="IPR050090">
    <property type="entry name" value="Tyrosine_recombinase_XerCD"/>
</dbReference>
<dbReference type="PANTHER" id="PTHR30349">
    <property type="entry name" value="PHAGE INTEGRASE-RELATED"/>
    <property type="match status" value="1"/>
</dbReference>
<dbReference type="PROSITE" id="PS51898">
    <property type="entry name" value="TYR_RECOMBINASE"/>
    <property type="match status" value="1"/>
</dbReference>
<evidence type="ECO:0000256" key="6">
    <source>
        <dbReference type="PROSITE-ProRule" id="PRU01248"/>
    </source>
</evidence>
<dbReference type="InterPro" id="IPR002104">
    <property type="entry name" value="Integrase_catalytic"/>
</dbReference>
<evidence type="ECO:0000259" key="7">
    <source>
        <dbReference type="PROSITE" id="PS51898"/>
    </source>
</evidence>
<evidence type="ECO:0000313" key="10">
    <source>
        <dbReference type="Proteomes" id="UP000255036"/>
    </source>
</evidence>
<dbReference type="OrthoDB" id="111144at2"/>
<evidence type="ECO:0000256" key="5">
    <source>
        <dbReference type="ARBA" id="ARBA00023172"/>
    </source>
</evidence>
<proteinExistence type="inferred from homology"/>
<comment type="function">
    <text evidence="1">Site-specific tyrosine recombinase, which acts by catalyzing the cutting and rejoining of the recombining DNA molecules.</text>
</comment>
<dbReference type="Gene3D" id="1.10.150.130">
    <property type="match status" value="1"/>
</dbReference>